<organism evidence="7 8">
    <name type="scientific">Zalerion maritima</name>
    <dbReference type="NCBI Taxonomy" id="339359"/>
    <lineage>
        <taxon>Eukaryota</taxon>
        <taxon>Fungi</taxon>
        <taxon>Dikarya</taxon>
        <taxon>Ascomycota</taxon>
        <taxon>Pezizomycotina</taxon>
        <taxon>Sordariomycetes</taxon>
        <taxon>Lulworthiomycetidae</taxon>
        <taxon>Lulworthiales</taxon>
        <taxon>Lulworthiaceae</taxon>
        <taxon>Zalerion</taxon>
    </lineage>
</organism>
<comment type="similarity">
    <text evidence="2 6">Belongs to the group II decarboxylase family.</text>
</comment>
<evidence type="ECO:0000313" key="8">
    <source>
        <dbReference type="Proteomes" id="UP001201980"/>
    </source>
</evidence>
<dbReference type="InterPro" id="IPR015424">
    <property type="entry name" value="PyrdxlP-dep_Trfase"/>
</dbReference>
<comment type="caution">
    <text evidence="7">The sequence shown here is derived from an EMBL/GenBank/DDBJ whole genome shotgun (WGS) entry which is preliminary data.</text>
</comment>
<evidence type="ECO:0000256" key="3">
    <source>
        <dbReference type="ARBA" id="ARBA00022898"/>
    </source>
</evidence>
<dbReference type="GO" id="GO:0016831">
    <property type="term" value="F:carboxy-lyase activity"/>
    <property type="evidence" value="ECO:0007669"/>
    <property type="project" value="TreeGrafter"/>
</dbReference>
<dbReference type="InterPro" id="IPR010977">
    <property type="entry name" value="Aromatic_deC"/>
</dbReference>
<gene>
    <name evidence="7" type="ORF">MKZ38_004174</name>
</gene>
<accession>A0AAD5RLU9</accession>
<evidence type="ECO:0000256" key="6">
    <source>
        <dbReference type="RuleBase" id="RU000382"/>
    </source>
</evidence>
<proteinExistence type="inferred from homology"/>
<dbReference type="GO" id="GO:0005737">
    <property type="term" value="C:cytoplasm"/>
    <property type="evidence" value="ECO:0007669"/>
    <property type="project" value="TreeGrafter"/>
</dbReference>
<dbReference type="GO" id="GO:0019752">
    <property type="term" value="P:carboxylic acid metabolic process"/>
    <property type="evidence" value="ECO:0007669"/>
    <property type="project" value="InterPro"/>
</dbReference>
<feature type="modified residue" description="N6-(pyridoxal phosphate)lysine" evidence="5">
    <location>
        <position position="321"/>
    </location>
</feature>
<keyword evidence="8" id="KW-1185">Reference proteome</keyword>
<dbReference type="Proteomes" id="UP001201980">
    <property type="component" value="Unassembled WGS sequence"/>
</dbReference>
<evidence type="ECO:0000313" key="7">
    <source>
        <dbReference type="EMBL" id="KAJ2898115.1"/>
    </source>
</evidence>
<dbReference type="Gene3D" id="3.90.1150.10">
    <property type="entry name" value="Aspartate Aminotransferase, domain 1"/>
    <property type="match status" value="1"/>
</dbReference>
<protein>
    <submittedName>
        <fullName evidence="7">Uncharacterized protein</fullName>
    </submittedName>
</protein>
<evidence type="ECO:0000256" key="2">
    <source>
        <dbReference type="ARBA" id="ARBA00009533"/>
    </source>
</evidence>
<evidence type="ECO:0000256" key="1">
    <source>
        <dbReference type="ARBA" id="ARBA00001933"/>
    </source>
</evidence>
<dbReference type="EMBL" id="JAKWBI020000244">
    <property type="protein sequence ID" value="KAJ2898115.1"/>
    <property type="molecule type" value="Genomic_DNA"/>
</dbReference>
<evidence type="ECO:0000256" key="4">
    <source>
        <dbReference type="ARBA" id="ARBA00023239"/>
    </source>
</evidence>
<dbReference type="Gene3D" id="3.40.640.10">
    <property type="entry name" value="Type I PLP-dependent aspartate aminotransferase-like (Major domain)"/>
    <property type="match status" value="1"/>
</dbReference>
<sequence>MDLGAYHSALARHANTASHTLPSREAVDQLHALLASSTSPGRNPGLPEQGKGASSVLSNIANTIVPSLNGQATTSRYYGFVSGGSHPVAQAADNAVTALDQNVMVHLPDQSAATMVEDVALRGLLELVNLDEERWKGRTFTTGATGSNVLGLACGRDYVLAKKLQKKGNTATPDHLGILGACLGAGVKSIRILSSGSHSTIGKAASVVGLGRASIVELPFSESEPWRLDLAAVEAMLQENDSVNIVSISAGEVNTGRFATTGLEDMKRLRDLADEYDSWIHVDGAFGIFARSLPATDEFKLLKQWAEGIELADSITADGHKCLNVPYDTGIFFCKHLDVQTRVFSNGSAAYLSGGSSEIPSPMNLGLENSRRFRALPVYALLQSEGREGMQQMFVRMVRMARAVAASIRTSEHYELLPSVADQGDKTHIIVLFRAKNDDLNRVLVSKINQTGRMYVSGTMWNGQPACRVAVANWKVNVDEDIKVVEEILNTIAGNS</sequence>
<name>A0AAD5RLU9_9PEZI</name>
<reference evidence="7" key="1">
    <citation type="submission" date="2022-07" db="EMBL/GenBank/DDBJ databases">
        <title>Draft genome sequence of Zalerion maritima ATCC 34329, a (micro)plastics degrading marine fungus.</title>
        <authorList>
            <person name="Paco A."/>
            <person name="Goncalves M.F.M."/>
            <person name="Rocha-Santos T.A.P."/>
            <person name="Alves A."/>
        </authorList>
    </citation>
    <scope>NUCLEOTIDE SEQUENCE</scope>
    <source>
        <strain evidence="7">ATCC 34329</strain>
    </source>
</reference>
<dbReference type="InterPro" id="IPR015422">
    <property type="entry name" value="PyrdxlP-dep_Trfase_small"/>
</dbReference>
<dbReference type="Pfam" id="PF00282">
    <property type="entry name" value="Pyridoxal_deC"/>
    <property type="match status" value="1"/>
</dbReference>
<dbReference type="PANTHER" id="PTHR11999">
    <property type="entry name" value="GROUP II PYRIDOXAL-5-PHOSPHATE DECARBOXYLASE"/>
    <property type="match status" value="1"/>
</dbReference>
<evidence type="ECO:0000256" key="5">
    <source>
        <dbReference type="PIRSR" id="PIRSR602129-50"/>
    </source>
</evidence>
<dbReference type="InterPro" id="IPR002129">
    <property type="entry name" value="PyrdxlP-dep_de-COase"/>
</dbReference>
<dbReference type="SUPFAM" id="SSF53383">
    <property type="entry name" value="PLP-dependent transferases"/>
    <property type="match status" value="1"/>
</dbReference>
<dbReference type="AlphaFoldDB" id="A0AAD5RLU9"/>
<dbReference type="PANTHER" id="PTHR11999:SF165">
    <property type="entry name" value="DECARBOXYLASE, PUTATIVE (AFU_ORTHOLOGUE AFUA_2G04980)-RELATED"/>
    <property type="match status" value="1"/>
</dbReference>
<keyword evidence="3 5" id="KW-0663">Pyridoxal phosphate</keyword>
<keyword evidence="4 6" id="KW-0456">Lyase</keyword>
<comment type="cofactor">
    <cofactor evidence="1 5 6">
        <name>pyridoxal 5'-phosphate</name>
        <dbReference type="ChEBI" id="CHEBI:597326"/>
    </cofactor>
</comment>
<dbReference type="InterPro" id="IPR015421">
    <property type="entry name" value="PyrdxlP-dep_Trfase_major"/>
</dbReference>
<dbReference type="GO" id="GO:0030170">
    <property type="term" value="F:pyridoxal phosphate binding"/>
    <property type="evidence" value="ECO:0007669"/>
    <property type="project" value="InterPro"/>
</dbReference>